<dbReference type="SUPFAM" id="SSF55729">
    <property type="entry name" value="Acyl-CoA N-acyltransferases (Nat)"/>
    <property type="match status" value="1"/>
</dbReference>
<dbReference type="PANTHER" id="PTHR43792:SF1">
    <property type="entry name" value="N-ACETYLTRANSFERASE DOMAIN-CONTAINING PROTEIN"/>
    <property type="match status" value="1"/>
</dbReference>
<dbReference type="InterPro" id="IPR051531">
    <property type="entry name" value="N-acetyltransferase"/>
</dbReference>
<feature type="domain" description="N-acetyltransferase" evidence="1">
    <location>
        <begin position="12"/>
        <end position="177"/>
    </location>
</feature>
<proteinExistence type="predicted"/>
<dbReference type="PANTHER" id="PTHR43792">
    <property type="entry name" value="GNAT FAMILY, PUTATIVE (AFU_ORTHOLOGUE AFUA_3G00765)-RELATED-RELATED"/>
    <property type="match status" value="1"/>
</dbReference>
<dbReference type="InterPro" id="IPR016181">
    <property type="entry name" value="Acyl_CoA_acyltransferase"/>
</dbReference>
<dbReference type="Gene3D" id="3.40.630.30">
    <property type="match status" value="1"/>
</dbReference>
<dbReference type="EMBL" id="JACVXD010000001">
    <property type="protein sequence ID" value="MBD0822728.1"/>
    <property type="molecule type" value="Genomic_DNA"/>
</dbReference>
<protein>
    <submittedName>
        <fullName evidence="2">GNAT family N-acetyltransferase</fullName>
    </submittedName>
</protein>
<evidence type="ECO:0000313" key="2">
    <source>
        <dbReference type="EMBL" id="MBD0822728.1"/>
    </source>
</evidence>
<accession>A0A8J6PSM0</accession>
<sequence length="186" mass="21608">MNTDYLFTSRRLGFRNWQTNDIKEFTAMNADADVMKHFPKTLSKEETKEFVERLQVHFETHGYNYFAVDILETGEFIGFIGLAFQTYASSFTPAVDIGWRLKKRAWGRGYATEGAKRCLQLAFADLNLNHVIATCTKQNENSERVMKKIGMKKVSEFNHPKLKGYPEYEVCLCYKITKSDWTKANE</sequence>
<dbReference type="Pfam" id="PF13302">
    <property type="entry name" value="Acetyltransf_3"/>
    <property type="match status" value="1"/>
</dbReference>
<comment type="caution">
    <text evidence="2">The sequence shown here is derived from an EMBL/GenBank/DDBJ whole genome shotgun (WGS) entry which is preliminary data.</text>
</comment>
<dbReference type="Proteomes" id="UP000621516">
    <property type="component" value="Unassembled WGS sequence"/>
</dbReference>
<gene>
    <name evidence="2" type="ORF">ICJ85_01725</name>
</gene>
<name>A0A8J6PSM0_9FLAO</name>
<dbReference type="InterPro" id="IPR000182">
    <property type="entry name" value="GNAT_dom"/>
</dbReference>
<dbReference type="PROSITE" id="PS51186">
    <property type="entry name" value="GNAT"/>
    <property type="match status" value="1"/>
</dbReference>
<dbReference type="RefSeq" id="WP_188222039.1">
    <property type="nucleotide sequence ID" value="NZ_JACVXD010000001.1"/>
</dbReference>
<organism evidence="2 3">
    <name type="scientific">Aestuariibaculum marinum</name>
    <dbReference type="NCBI Taxonomy" id="2683592"/>
    <lineage>
        <taxon>Bacteria</taxon>
        <taxon>Pseudomonadati</taxon>
        <taxon>Bacteroidota</taxon>
        <taxon>Flavobacteriia</taxon>
        <taxon>Flavobacteriales</taxon>
        <taxon>Flavobacteriaceae</taxon>
    </lineage>
</organism>
<dbReference type="AlphaFoldDB" id="A0A8J6PSM0"/>
<evidence type="ECO:0000259" key="1">
    <source>
        <dbReference type="PROSITE" id="PS51186"/>
    </source>
</evidence>
<reference evidence="2 3" key="1">
    <citation type="journal article" date="2018" name="J. Microbiol.">
        <title>Aestuariibaculum marinum sp. nov., a marine bacterium isolated from seawater in South Korea.</title>
        <authorList>
            <person name="Choi J."/>
            <person name="Lee D."/>
            <person name="Jang J.H."/>
            <person name="Cha S."/>
            <person name="Seo T."/>
        </authorList>
    </citation>
    <scope>NUCLEOTIDE SEQUENCE [LARGE SCALE GENOMIC DNA]</scope>
    <source>
        <strain evidence="2 3">IP7</strain>
    </source>
</reference>
<evidence type="ECO:0000313" key="3">
    <source>
        <dbReference type="Proteomes" id="UP000621516"/>
    </source>
</evidence>
<keyword evidence="3" id="KW-1185">Reference proteome</keyword>
<dbReference type="GO" id="GO:0016747">
    <property type="term" value="F:acyltransferase activity, transferring groups other than amino-acyl groups"/>
    <property type="evidence" value="ECO:0007669"/>
    <property type="project" value="InterPro"/>
</dbReference>